<keyword evidence="2" id="KW-1185">Reference proteome</keyword>
<accession>A0A164Q2J9</accession>
<dbReference type="STRING" id="35525.A0A164Q2J9"/>
<dbReference type="AlphaFoldDB" id="A0A164Q2J9"/>
<gene>
    <name evidence="1" type="ORF">APZ42_028931</name>
</gene>
<dbReference type="EMBL" id="LRGB01002485">
    <property type="protein sequence ID" value="KZS07375.1"/>
    <property type="molecule type" value="Genomic_DNA"/>
</dbReference>
<dbReference type="OrthoDB" id="6336664at2759"/>
<comment type="caution">
    <text evidence="1">The sequence shown here is derived from an EMBL/GenBank/DDBJ whole genome shotgun (WGS) entry which is preliminary data.</text>
</comment>
<sequence length="191" mass="22605">MQFPLVSSYLEEDSRPEAFFGVQQKRPNPIRDFVFRRLCLAYLPAEKIPFVLDGLRDSAPQELERLLEYMDKNWIHGRFLTPENWSSFNLLLRTNNDCEVLHNEWNKLAGGPYLPFYKMTMVVQQLCDDVTLTLKLLSHKKIMAHRKKETSMKNSILFTLWSCYQATELYSNQLLEEIVLELLRFFPLCSF</sequence>
<protein>
    <submittedName>
        <fullName evidence="1">Uncharacterized protein</fullName>
    </submittedName>
</protein>
<name>A0A164Q2J9_9CRUS</name>
<proteinExistence type="predicted"/>
<organism evidence="1 2">
    <name type="scientific">Daphnia magna</name>
    <dbReference type="NCBI Taxonomy" id="35525"/>
    <lineage>
        <taxon>Eukaryota</taxon>
        <taxon>Metazoa</taxon>
        <taxon>Ecdysozoa</taxon>
        <taxon>Arthropoda</taxon>
        <taxon>Crustacea</taxon>
        <taxon>Branchiopoda</taxon>
        <taxon>Diplostraca</taxon>
        <taxon>Cladocera</taxon>
        <taxon>Anomopoda</taxon>
        <taxon>Daphniidae</taxon>
        <taxon>Daphnia</taxon>
    </lineage>
</organism>
<evidence type="ECO:0000313" key="1">
    <source>
        <dbReference type="EMBL" id="KZS07375.1"/>
    </source>
</evidence>
<reference evidence="1 2" key="1">
    <citation type="submission" date="2016-03" db="EMBL/GenBank/DDBJ databases">
        <title>EvidentialGene: Evidence-directed Construction of Genes on Genomes.</title>
        <authorList>
            <person name="Gilbert D.G."/>
            <person name="Choi J.-H."/>
            <person name="Mockaitis K."/>
            <person name="Colbourne J."/>
            <person name="Pfrender M."/>
        </authorList>
    </citation>
    <scope>NUCLEOTIDE SEQUENCE [LARGE SCALE GENOMIC DNA]</scope>
    <source>
        <strain evidence="1 2">Xinb3</strain>
        <tissue evidence="1">Complete organism</tissue>
    </source>
</reference>
<dbReference type="Proteomes" id="UP000076858">
    <property type="component" value="Unassembled WGS sequence"/>
</dbReference>
<evidence type="ECO:0000313" key="2">
    <source>
        <dbReference type="Proteomes" id="UP000076858"/>
    </source>
</evidence>